<dbReference type="PANTHER" id="PTHR43701">
    <property type="entry name" value="MEMBRANE TRANSPORTER PROTEIN MJ0441-RELATED"/>
    <property type="match status" value="1"/>
</dbReference>
<feature type="transmembrane region" description="Helical" evidence="5">
    <location>
        <begin position="6"/>
        <end position="36"/>
    </location>
</feature>
<evidence type="ECO:0000313" key="7">
    <source>
        <dbReference type="Proteomes" id="UP000676776"/>
    </source>
</evidence>
<feature type="transmembrane region" description="Helical" evidence="5">
    <location>
        <begin position="203"/>
        <end position="222"/>
    </location>
</feature>
<comment type="subcellular location">
    <subcellularLocation>
        <location evidence="5">Cell membrane</location>
        <topology evidence="5">Multi-pass membrane protein</topology>
    </subcellularLocation>
    <subcellularLocation>
        <location evidence="1">Membrane</location>
        <topology evidence="1">Multi-pass membrane protein</topology>
    </subcellularLocation>
</comment>
<dbReference type="Proteomes" id="UP000676776">
    <property type="component" value="Unassembled WGS sequence"/>
</dbReference>
<evidence type="ECO:0000256" key="3">
    <source>
        <dbReference type="ARBA" id="ARBA00022989"/>
    </source>
</evidence>
<evidence type="ECO:0000256" key="4">
    <source>
        <dbReference type="ARBA" id="ARBA00023136"/>
    </source>
</evidence>
<feature type="transmembrane region" description="Helical" evidence="5">
    <location>
        <begin position="71"/>
        <end position="96"/>
    </location>
</feature>
<gene>
    <name evidence="6" type="ORF">J4050_10600</name>
</gene>
<protein>
    <recommendedName>
        <fullName evidence="5">Probable membrane transporter protein</fullName>
    </recommendedName>
</protein>
<dbReference type="InterPro" id="IPR051598">
    <property type="entry name" value="TSUP/Inactive_protease-like"/>
</dbReference>
<feature type="transmembrane region" description="Helical" evidence="5">
    <location>
        <begin position="179"/>
        <end position="197"/>
    </location>
</feature>
<dbReference type="PANTHER" id="PTHR43701:SF2">
    <property type="entry name" value="MEMBRANE TRANSPORTER PROTEIN YJNA-RELATED"/>
    <property type="match status" value="1"/>
</dbReference>
<keyword evidence="5" id="KW-1003">Cell membrane</keyword>
<evidence type="ECO:0000256" key="2">
    <source>
        <dbReference type="ARBA" id="ARBA00022692"/>
    </source>
</evidence>
<dbReference type="RefSeq" id="WP_208154564.1">
    <property type="nucleotide sequence ID" value="NZ_JAGEVF010000008.1"/>
</dbReference>
<feature type="transmembrane region" description="Helical" evidence="5">
    <location>
        <begin position="141"/>
        <end position="167"/>
    </location>
</feature>
<organism evidence="6 7">
    <name type="scientific">Winogradskyella pelagia</name>
    <dbReference type="NCBI Taxonomy" id="2819984"/>
    <lineage>
        <taxon>Bacteria</taxon>
        <taxon>Pseudomonadati</taxon>
        <taxon>Bacteroidota</taxon>
        <taxon>Flavobacteriia</taxon>
        <taxon>Flavobacteriales</taxon>
        <taxon>Flavobacteriaceae</taxon>
        <taxon>Winogradskyella</taxon>
    </lineage>
</organism>
<evidence type="ECO:0000313" key="6">
    <source>
        <dbReference type="EMBL" id="MBO3117199.1"/>
    </source>
</evidence>
<comment type="caution">
    <text evidence="6">The sequence shown here is derived from an EMBL/GenBank/DDBJ whole genome shotgun (WGS) entry which is preliminary data.</text>
</comment>
<reference evidence="6 7" key="1">
    <citation type="submission" date="2021-03" db="EMBL/GenBank/DDBJ databases">
        <title>Winogradskyella sp. nov., isolated from costal sediment.</title>
        <authorList>
            <person name="Gao C."/>
        </authorList>
    </citation>
    <scope>NUCLEOTIDE SEQUENCE [LARGE SCALE GENOMIC DNA]</scope>
    <source>
        <strain evidence="6 7">DF17</strain>
    </source>
</reference>
<comment type="similarity">
    <text evidence="5">Belongs to the 4-toluene sulfonate uptake permease (TSUP) (TC 2.A.102) family.</text>
</comment>
<name>A0ABS3T432_9FLAO</name>
<evidence type="ECO:0000256" key="1">
    <source>
        <dbReference type="ARBA" id="ARBA00004141"/>
    </source>
</evidence>
<feature type="transmembrane region" description="Helical" evidence="5">
    <location>
        <begin position="234"/>
        <end position="250"/>
    </location>
</feature>
<dbReference type="InterPro" id="IPR002781">
    <property type="entry name" value="TM_pro_TauE-like"/>
</dbReference>
<proteinExistence type="inferred from homology"/>
<keyword evidence="3 5" id="KW-1133">Transmembrane helix</keyword>
<sequence>MCDIYFYIILGLAVGYIGGYAGIGGGPFLVSFLVLVCGFSQLQSQGNILTMMLGPMSLLGVISLYDYVKQQWLNITVGVISYCLFSYFGAVFAFLIGEQDVKLLFSLILIVIALIQLVPIFRTKTFSAIKYRDSVSWPWILILGALTGTIGGLFGIGAGVLMVPVLIGIFKLKKEFARALSLAILVPPVSYGAYIKYNMEISIDWTIVLILFFSYFIANYFGAKAGTKASDKRFKIVYSIVLIGIAAVYLF</sequence>
<dbReference type="EMBL" id="JAGEVF010000008">
    <property type="protein sequence ID" value="MBO3117199.1"/>
    <property type="molecule type" value="Genomic_DNA"/>
</dbReference>
<feature type="transmembrane region" description="Helical" evidence="5">
    <location>
        <begin position="103"/>
        <end position="121"/>
    </location>
</feature>
<dbReference type="Pfam" id="PF01925">
    <property type="entry name" value="TauE"/>
    <property type="match status" value="1"/>
</dbReference>
<feature type="transmembrane region" description="Helical" evidence="5">
    <location>
        <begin position="48"/>
        <end position="65"/>
    </location>
</feature>
<keyword evidence="4 5" id="KW-0472">Membrane</keyword>
<accession>A0ABS3T432</accession>
<keyword evidence="7" id="KW-1185">Reference proteome</keyword>
<evidence type="ECO:0000256" key="5">
    <source>
        <dbReference type="RuleBase" id="RU363041"/>
    </source>
</evidence>
<keyword evidence="2 5" id="KW-0812">Transmembrane</keyword>